<sequence length="219" mass="25999">MRNKILIFVFLLYSFYAYSDENKAISVAYQYIKNELPAQEACVSYQMYQEDDYFYYIKVRTENRNKSCAGNPNISVTLFNFKISKSDTQLYKEDELGVNGYQPINVESQYIHGAYSYEYTGEKLNDGNTSFINWTFNFIDNRTAKLSISSWHELFRCDGNYDIQHNKNEIELIYNKNNEDECDENPPQFTIKRANGKYFVKSPLFYNDVWHPLEKLPKY</sequence>
<keyword evidence="1" id="KW-0732">Signal</keyword>
<feature type="chain" id="PRO_5042492815" description="Lipoprotein" evidence="1">
    <location>
        <begin position="20"/>
        <end position="219"/>
    </location>
</feature>
<comment type="caution">
    <text evidence="2">The sequence shown here is derived from an EMBL/GenBank/DDBJ whole genome shotgun (WGS) entry which is preliminary data.</text>
</comment>
<evidence type="ECO:0000313" key="2">
    <source>
        <dbReference type="EMBL" id="EMP9432694.1"/>
    </source>
</evidence>
<proteinExistence type="predicted"/>
<accession>A0AAI9HZN4</accession>
<dbReference type="AlphaFoldDB" id="A0AAI9HZN4"/>
<feature type="signal peptide" evidence="1">
    <location>
        <begin position="1"/>
        <end position="19"/>
    </location>
</feature>
<protein>
    <recommendedName>
        <fullName evidence="5">Lipoprotein</fullName>
    </recommendedName>
</protein>
<dbReference type="EMBL" id="JAGSRH010000001">
    <property type="protein sequence ID" value="MER5075273.1"/>
    <property type="molecule type" value="Genomic_DNA"/>
</dbReference>
<evidence type="ECO:0000313" key="3">
    <source>
        <dbReference type="EMBL" id="MER5075273.1"/>
    </source>
</evidence>
<dbReference type="Proteomes" id="UP001495779">
    <property type="component" value="Unassembled WGS sequence"/>
</dbReference>
<evidence type="ECO:0000256" key="1">
    <source>
        <dbReference type="SAM" id="SignalP"/>
    </source>
</evidence>
<reference evidence="2" key="2">
    <citation type="submission" date="2024-02" db="EMBL/GenBank/DDBJ databases">
        <authorList>
            <consortium name="Clinical and Environmental Microbiology Branch: Whole genome sequencing antimicrobial resistance pathogens in the healthcare setting"/>
        </authorList>
    </citation>
    <scope>NUCLEOTIDE SEQUENCE</scope>
    <source>
        <strain evidence="2">2020GO-00142</strain>
    </source>
</reference>
<dbReference type="RefSeq" id="WP_249999100.1">
    <property type="nucleotide sequence ID" value="NZ_CP095443.1"/>
</dbReference>
<evidence type="ECO:0000313" key="4">
    <source>
        <dbReference type="Proteomes" id="UP001495779"/>
    </source>
</evidence>
<reference evidence="3 4" key="1">
    <citation type="submission" date="2021-04" db="EMBL/GenBank/DDBJ databases">
        <title>Determining the burden of carbapenem-resistant Enterobacterales from a tertiary public heath setting in Bangladesh: a clinical, epidemiological, and molecular study.</title>
        <authorList>
            <person name="Farzana R."/>
            <person name="Walsh T.R."/>
        </authorList>
    </citation>
    <scope>NUCLEOTIDE SEQUENCE [LARGE SCALE GENOMIC DNA]</scope>
    <source>
        <strain evidence="4">dmpro_s316</strain>
        <strain evidence="3">Dmpro_s316</strain>
    </source>
</reference>
<dbReference type="EMBL" id="AAZDVE040000010">
    <property type="protein sequence ID" value="EMP9432694.1"/>
    <property type="molecule type" value="Genomic_DNA"/>
</dbReference>
<name>A0AAI9HZN4_PROST</name>
<organism evidence="2">
    <name type="scientific">Providencia stuartii</name>
    <dbReference type="NCBI Taxonomy" id="588"/>
    <lineage>
        <taxon>Bacteria</taxon>
        <taxon>Pseudomonadati</taxon>
        <taxon>Pseudomonadota</taxon>
        <taxon>Gammaproteobacteria</taxon>
        <taxon>Enterobacterales</taxon>
        <taxon>Morganellaceae</taxon>
        <taxon>Providencia</taxon>
    </lineage>
</organism>
<evidence type="ECO:0008006" key="5">
    <source>
        <dbReference type="Google" id="ProtNLM"/>
    </source>
</evidence>
<gene>
    <name evidence="2" type="ORF">JRA39_001735</name>
    <name evidence="3" type="ORF">KDV35_00020</name>
</gene>